<gene>
    <name evidence="1" type="ORF">Ga0074812_102380</name>
</gene>
<dbReference type="Proteomes" id="UP000198802">
    <property type="component" value="Unassembled WGS sequence"/>
</dbReference>
<keyword evidence="2" id="KW-1185">Reference proteome</keyword>
<dbReference type="AlphaFoldDB" id="A0A0S4QGX7"/>
<accession>A0A0S4QGX7</accession>
<dbReference type="EMBL" id="FAOZ01000002">
    <property type="protein sequence ID" value="CUU54370.1"/>
    <property type="molecule type" value="Genomic_DNA"/>
</dbReference>
<name>A0A0S4QGX7_9ACTN</name>
<evidence type="ECO:0000313" key="2">
    <source>
        <dbReference type="Proteomes" id="UP000198802"/>
    </source>
</evidence>
<proteinExistence type="predicted"/>
<reference evidence="2" key="1">
    <citation type="submission" date="2015-11" db="EMBL/GenBank/DDBJ databases">
        <authorList>
            <person name="Varghese N."/>
        </authorList>
    </citation>
    <scope>NUCLEOTIDE SEQUENCE [LARGE SCALE GENOMIC DNA]</scope>
    <source>
        <strain evidence="2">DSM 45899</strain>
    </source>
</reference>
<evidence type="ECO:0000313" key="1">
    <source>
        <dbReference type="EMBL" id="CUU54370.1"/>
    </source>
</evidence>
<organism evidence="1 2">
    <name type="scientific">Parafrankia irregularis</name>
    <dbReference type="NCBI Taxonomy" id="795642"/>
    <lineage>
        <taxon>Bacteria</taxon>
        <taxon>Bacillati</taxon>
        <taxon>Actinomycetota</taxon>
        <taxon>Actinomycetes</taxon>
        <taxon>Frankiales</taxon>
        <taxon>Frankiaceae</taxon>
        <taxon>Parafrankia</taxon>
    </lineage>
</organism>
<protein>
    <submittedName>
        <fullName evidence="1">Uncharacterized protein</fullName>
    </submittedName>
</protein>
<sequence>MLPSVHNGDRVGVEPPGVGLVAGGSVARTKRPLPAGRFDYVRAAAHSRGVPLFLMVIT</sequence>